<sequence length="443" mass="48837">MIVRATARELCAAAAALGSFLTIVAVPIRAQKAAAEEPRTDMQWGVKIPMRDGVRLNATIFAADEQKKPQPVIFTFTPYIGDSYTDRAVYFAKHGYVYALVDVRGRGNSGGEFEPFANEGRDGYDVVEWLAKQPYCNGKVTMWGGSYAGFDQWTVLKEFPPHLATIVPAAAAHPGVDFPFQYNIFGPYDMQWLTFTSGVTGNSNLFGASSFWASKAREMYMAHSAFQSYDQVVGNPSAVFQKWVAHPVPDAYYDAMAPSPEQYKKISLPILTITGDYDGDQPGALTYYKRHMQYGTAEAKAKHYLIIGPWDHAGTRTPKAEVGGLQFGAASVLDLNKLHTEWYDWTMKGGRKPEFLSKRVAYYLVGADEWRYADSLESVTNATKTFYLSSNGAAGDVFHSGALSENKAEGGAPGDSWIYDPLDTRPGAAEPEDDPNYLTSQRA</sequence>
<reference evidence="3" key="1">
    <citation type="submission" date="2020-06" db="EMBL/GenBank/DDBJ databases">
        <title>Legume-microbial interactions unlock mineral nutrients during tropical forest succession.</title>
        <authorList>
            <person name="Epihov D.Z."/>
        </authorList>
    </citation>
    <scope>NUCLEOTIDE SEQUENCE [LARGE SCALE GENOMIC DNA]</scope>
    <source>
        <strain evidence="3">Pan2503</strain>
    </source>
</reference>
<dbReference type="GO" id="GO:0016787">
    <property type="term" value="F:hydrolase activity"/>
    <property type="evidence" value="ECO:0007669"/>
    <property type="project" value="UniProtKB-KW"/>
</dbReference>
<dbReference type="InterPro" id="IPR005674">
    <property type="entry name" value="CocE/Ser_esterase"/>
</dbReference>
<dbReference type="SUPFAM" id="SSF53474">
    <property type="entry name" value="alpha/beta-Hydrolases"/>
    <property type="match status" value="1"/>
</dbReference>
<evidence type="ECO:0000313" key="4">
    <source>
        <dbReference type="Proteomes" id="UP000567293"/>
    </source>
</evidence>
<proteinExistence type="predicted"/>
<feature type="domain" description="Xaa-Pro dipeptidyl-peptidase-like" evidence="2">
    <location>
        <begin position="52"/>
        <end position="313"/>
    </location>
</feature>
<evidence type="ECO:0000256" key="1">
    <source>
        <dbReference type="SAM" id="MobiDB-lite"/>
    </source>
</evidence>
<dbReference type="AlphaFoldDB" id="A0A7V8NVM6"/>
<dbReference type="Pfam" id="PF02129">
    <property type="entry name" value="Peptidase_S15"/>
    <property type="match status" value="1"/>
</dbReference>
<keyword evidence="3" id="KW-0378">Hydrolase</keyword>
<keyword evidence="4" id="KW-1185">Reference proteome</keyword>
<gene>
    <name evidence="3" type="ORF">HRJ53_25495</name>
</gene>
<dbReference type="EMBL" id="JACDQQ010002460">
    <property type="protein sequence ID" value="MBA0088354.1"/>
    <property type="molecule type" value="Genomic_DNA"/>
</dbReference>
<evidence type="ECO:0000313" key="3">
    <source>
        <dbReference type="EMBL" id="MBA0088354.1"/>
    </source>
</evidence>
<comment type="caution">
    <text evidence="3">The sequence shown here is derived from an EMBL/GenBank/DDBJ whole genome shotgun (WGS) entry which is preliminary data.</text>
</comment>
<protein>
    <submittedName>
        <fullName evidence="3">CocE/NonD family hydrolase</fullName>
    </submittedName>
</protein>
<dbReference type="Gene3D" id="1.10.3020.10">
    <property type="entry name" value="alpha-amino acid ester hydrolase ( Helical cap domain)"/>
    <property type="match status" value="1"/>
</dbReference>
<organism evidence="3 4">
    <name type="scientific">Candidatus Acidiferrum panamense</name>
    <dbReference type="NCBI Taxonomy" id="2741543"/>
    <lineage>
        <taxon>Bacteria</taxon>
        <taxon>Pseudomonadati</taxon>
        <taxon>Acidobacteriota</taxon>
        <taxon>Terriglobia</taxon>
        <taxon>Candidatus Acidiferrales</taxon>
        <taxon>Candidatus Acidiferrum</taxon>
    </lineage>
</organism>
<feature type="non-terminal residue" evidence="3">
    <location>
        <position position="443"/>
    </location>
</feature>
<dbReference type="Gene3D" id="3.40.50.1820">
    <property type="entry name" value="alpha/beta hydrolase"/>
    <property type="match status" value="1"/>
</dbReference>
<feature type="region of interest" description="Disordered" evidence="1">
    <location>
        <begin position="405"/>
        <end position="443"/>
    </location>
</feature>
<name>A0A7V8NVM6_9BACT</name>
<dbReference type="Proteomes" id="UP000567293">
    <property type="component" value="Unassembled WGS sequence"/>
</dbReference>
<dbReference type="InterPro" id="IPR029058">
    <property type="entry name" value="AB_hydrolase_fold"/>
</dbReference>
<accession>A0A7V8NVM6</accession>
<evidence type="ECO:0000259" key="2">
    <source>
        <dbReference type="Pfam" id="PF02129"/>
    </source>
</evidence>
<dbReference type="NCBIfam" id="TIGR00976">
    <property type="entry name" value="CocE_NonD"/>
    <property type="match status" value="1"/>
</dbReference>
<dbReference type="InterPro" id="IPR000383">
    <property type="entry name" value="Xaa-Pro-like_dom"/>
</dbReference>